<dbReference type="Proteomes" id="UP001372338">
    <property type="component" value="Unassembled WGS sequence"/>
</dbReference>
<name>A0AAN9EFP0_CROPI</name>
<evidence type="ECO:0000313" key="1">
    <source>
        <dbReference type="EMBL" id="KAK7256622.1"/>
    </source>
</evidence>
<dbReference type="PANTHER" id="PTHR36617:SF16">
    <property type="entry name" value="OS04G0516500 PROTEIN"/>
    <property type="match status" value="1"/>
</dbReference>
<sequence>MKWEIEAVNQQHTGPDPSIDNSISDSNVHCVNRLLLRYGDKVAGKLWEVGKSIGVTFDGDDHEMIRKIGELEARDRLGSDGLNQREQEGRCRCSKEQAMWRCWALGIKGMFRLLDLACEEQGLSEDQIQSRKRLLAEKWKMANLKENFSLSDGFCSEDQIIPDWFENSLWIDLGRGDKGRFWLDRWVGENPLKILFPRLFSVAQDKTALVKDCGLWVDGNWNWAVGWRRPLFAWEEEEESRLLAFIQREVCSRDSDDSWKWGFSAKGSYEVKEAYKDQIFGHQDQDDAARVGPYTGDGLDSNSDLEMIDTYEKELGEMKHMTKRDFVLTLRRKSNGFS</sequence>
<organism evidence="1 2">
    <name type="scientific">Crotalaria pallida</name>
    <name type="common">Smooth rattlebox</name>
    <name type="synonym">Crotalaria striata</name>
    <dbReference type="NCBI Taxonomy" id="3830"/>
    <lineage>
        <taxon>Eukaryota</taxon>
        <taxon>Viridiplantae</taxon>
        <taxon>Streptophyta</taxon>
        <taxon>Embryophyta</taxon>
        <taxon>Tracheophyta</taxon>
        <taxon>Spermatophyta</taxon>
        <taxon>Magnoliopsida</taxon>
        <taxon>eudicotyledons</taxon>
        <taxon>Gunneridae</taxon>
        <taxon>Pentapetalae</taxon>
        <taxon>rosids</taxon>
        <taxon>fabids</taxon>
        <taxon>Fabales</taxon>
        <taxon>Fabaceae</taxon>
        <taxon>Papilionoideae</taxon>
        <taxon>50 kb inversion clade</taxon>
        <taxon>genistoids sensu lato</taxon>
        <taxon>core genistoids</taxon>
        <taxon>Crotalarieae</taxon>
        <taxon>Crotalaria</taxon>
    </lineage>
</organism>
<protein>
    <submittedName>
        <fullName evidence="1">Uncharacterized protein</fullName>
    </submittedName>
</protein>
<comment type="caution">
    <text evidence="1">The sequence shown here is derived from an EMBL/GenBank/DDBJ whole genome shotgun (WGS) entry which is preliminary data.</text>
</comment>
<dbReference type="AlphaFoldDB" id="A0AAN9EFP0"/>
<reference evidence="1 2" key="1">
    <citation type="submission" date="2024-01" db="EMBL/GenBank/DDBJ databases">
        <title>The genomes of 5 underutilized Papilionoideae crops provide insights into root nodulation and disease resistanc.</title>
        <authorList>
            <person name="Yuan L."/>
        </authorList>
    </citation>
    <scope>NUCLEOTIDE SEQUENCE [LARGE SCALE GENOMIC DNA]</scope>
    <source>
        <strain evidence="1">ZHUSHIDOU_FW_LH</strain>
        <tissue evidence="1">Leaf</tissue>
    </source>
</reference>
<dbReference type="PANTHER" id="PTHR36617">
    <property type="entry name" value="PROTEIN, PUTATIVE-RELATED"/>
    <property type="match status" value="1"/>
</dbReference>
<gene>
    <name evidence="1" type="ORF">RIF29_30076</name>
</gene>
<evidence type="ECO:0000313" key="2">
    <source>
        <dbReference type="Proteomes" id="UP001372338"/>
    </source>
</evidence>
<keyword evidence="2" id="KW-1185">Reference proteome</keyword>
<dbReference type="EMBL" id="JAYWIO010000006">
    <property type="protein sequence ID" value="KAK7256622.1"/>
    <property type="molecule type" value="Genomic_DNA"/>
</dbReference>
<proteinExistence type="predicted"/>
<accession>A0AAN9EFP0</accession>